<dbReference type="Pfam" id="PF13581">
    <property type="entry name" value="HATPase_c_2"/>
    <property type="match status" value="1"/>
</dbReference>
<dbReference type="Gene3D" id="3.30.565.10">
    <property type="entry name" value="Histidine kinase-like ATPase, C-terminal domain"/>
    <property type="match status" value="1"/>
</dbReference>
<feature type="domain" description="Histidine kinase/HSP90-like ATPase" evidence="2">
    <location>
        <begin position="36"/>
        <end position="151"/>
    </location>
</feature>
<evidence type="ECO:0000313" key="4">
    <source>
        <dbReference type="Proteomes" id="UP000238650"/>
    </source>
</evidence>
<evidence type="ECO:0000259" key="2">
    <source>
        <dbReference type="Pfam" id="PF13581"/>
    </source>
</evidence>
<dbReference type="AlphaFoldDB" id="A0A2S9QR63"/>
<accession>A0A2S9QR63</accession>
<evidence type="ECO:0000256" key="1">
    <source>
        <dbReference type="SAM" id="MobiDB-lite"/>
    </source>
</evidence>
<feature type="region of interest" description="Disordered" evidence="1">
    <location>
        <begin position="1"/>
        <end position="24"/>
    </location>
</feature>
<reference evidence="3 4" key="1">
    <citation type="journal article" date="2017" name="New Microbes New Infect">
        <title>Genome sequence of 'Leucobacter massiliensis' sp. nov. isolated from human pharynx after travel to the 2014 Hajj.</title>
        <authorList>
            <person name="Leangapichart T."/>
            <person name="Gautret P."/>
            <person name="Nguyen T.T."/>
            <person name="Armstrong N."/>
            <person name="Rolain J.M."/>
        </authorList>
    </citation>
    <scope>NUCLEOTIDE SEQUENCE [LARGE SCALE GENOMIC DNA]</scope>
    <source>
        <strain evidence="3 4">122RC15</strain>
    </source>
</reference>
<dbReference type="EMBL" id="MWZD01000013">
    <property type="protein sequence ID" value="PRI12087.1"/>
    <property type="molecule type" value="Genomic_DNA"/>
</dbReference>
<dbReference type="OrthoDB" id="3785402at2"/>
<protein>
    <recommendedName>
        <fullName evidence="2">Histidine kinase/HSP90-like ATPase domain-containing protein</fullName>
    </recommendedName>
</protein>
<sequence length="161" mass="18041">MSTGSSPPTTLWRRRAVTGDGGPRRTEYTLEGFAVPEQLDAVHTLLAQAAGDHPWLDPTDVMLFETAIIEIANNVVEYGRPEGEVRWKFTIRVHEEEIEAELEDTGQTFTPEHGREMPGEDAEGGRGLALAEAVLDQIEFQRFEDTNHWRMVRRLGGLARG</sequence>
<proteinExistence type="predicted"/>
<dbReference type="SUPFAM" id="SSF55874">
    <property type="entry name" value="ATPase domain of HSP90 chaperone/DNA topoisomerase II/histidine kinase"/>
    <property type="match status" value="1"/>
</dbReference>
<dbReference type="InterPro" id="IPR003594">
    <property type="entry name" value="HATPase_dom"/>
</dbReference>
<gene>
    <name evidence="3" type="ORF">B4915_03235</name>
</gene>
<name>A0A2S9QR63_9MICO</name>
<dbReference type="Proteomes" id="UP000238650">
    <property type="component" value="Unassembled WGS sequence"/>
</dbReference>
<evidence type="ECO:0000313" key="3">
    <source>
        <dbReference type="EMBL" id="PRI12087.1"/>
    </source>
</evidence>
<comment type="caution">
    <text evidence="3">The sequence shown here is derived from an EMBL/GenBank/DDBJ whole genome shotgun (WGS) entry which is preliminary data.</text>
</comment>
<dbReference type="InterPro" id="IPR036890">
    <property type="entry name" value="HATPase_C_sf"/>
</dbReference>
<keyword evidence="4" id="KW-1185">Reference proteome</keyword>
<organism evidence="3 4">
    <name type="scientific">Leucobacter massiliensis</name>
    <dbReference type="NCBI Taxonomy" id="1686285"/>
    <lineage>
        <taxon>Bacteria</taxon>
        <taxon>Bacillati</taxon>
        <taxon>Actinomycetota</taxon>
        <taxon>Actinomycetes</taxon>
        <taxon>Micrococcales</taxon>
        <taxon>Microbacteriaceae</taxon>
        <taxon>Leucobacter</taxon>
    </lineage>
</organism>